<accession>A0A428K9N1</accession>
<dbReference type="GO" id="GO:0004519">
    <property type="term" value="F:endonuclease activity"/>
    <property type="evidence" value="ECO:0007669"/>
    <property type="project" value="UniProtKB-KW"/>
</dbReference>
<feature type="signal peptide" evidence="7">
    <location>
        <begin position="1"/>
        <end position="21"/>
    </location>
</feature>
<dbReference type="GO" id="GO:0016788">
    <property type="term" value="F:hydrolase activity, acting on ester bonds"/>
    <property type="evidence" value="ECO:0007669"/>
    <property type="project" value="InterPro"/>
</dbReference>
<keyword evidence="5" id="KW-1015">Disulfide bond</keyword>
<dbReference type="EMBL" id="RWIT01000025">
    <property type="protein sequence ID" value="RSK43174.1"/>
    <property type="molecule type" value="Genomic_DNA"/>
</dbReference>
<protein>
    <recommendedName>
        <fullName evidence="10">S1/P1 Nuclease</fullName>
    </recommendedName>
</protein>
<dbReference type="SUPFAM" id="SSF48537">
    <property type="entry name" value="Phospholipase C/P1 nuclease"/>
    <property type="match status" value="1"/>
</dbReference>
<keyword evidence="6" id="KW-0325">Glycoprotein</keyword>
<evidence type="ECO:0000256" key="3">
    <source>
        <dbReference type="ARBA" id="ARBA00022759"/>
    </source>
</evidence>
<evidence type="ECO:0000313" key="8">
    <source>
        <dbReference type="EMBL" id="RSK43174.1"/>
    </source>
</evidence>
<comment type="caution">
    <text evidence="8">The sequence shown here is derived from an EMBL/GenBank/DDBJ whole genome shotgun (WGS) entry which is preliminary data.</text>
</comment>
<organism evidence="8 9">
    <name type="scientific">Hymenobacter rigui</name>
    <dbReference type="NCBI Taxonomy" id="334424"/>
    <lineage>
        <taxon>Bacteria</taxon>
        <taxon>Pseudomonadati</taxon>
        <taxon>Bacteroidota</taxon>
        <taxon>Cytophagia</taxon>
        <taxon>Cytophagales</taxon>
        <taxon>Hymenobacteraceae</taxon>
        <taxon>Hymenobacter</taxon>
    </lineage>
</organism>
<dbReference type="InterPro" id="IPR003154">
    <property type="entry name" value="S1/P1nuclease"/>
</dbReference>
<dbReference type="PANTHER" id="PTHR33146:SF26">
    <property type="entry name" value="ENDONUCLEASE 4"/>
    <property type="match status" value="1"/>
</dbReference>
<dbReference type="Gene3D" id="1.10.575.10">
    <property type="entry name" value="P1 Nuclease"/>
    <property type="match status" value="1"/>
</dbReference>
<evidence type="ECO:0000256" key="2">
    <source>
        <dbReference type="ARBA" id="ARBA00022723"/>
    </source>
</evidence>
<evidence type="ECO:0000256" key="5">
    <source>
        <dbReference type="ARBA" id="ARBA00023157"/>
    </source>
</evidence>
<keyword evidence="1" id="KW-0540">Nuclease</keyword>
<dbReference type="GO" id="GO:0003676">
    <property type="term" value="F:nucleic acid binding"/>
    <property type="evidence" value="ECO:0007669"/>
    <property type="project" value="InterPro"/>
</dbReference>
<feature type="chain" id="PRO_5019154699" description="S1/P1 Nuclease" evidence="7">
    <location>
        <begin position="22"/>
        <end position="263"/>
    </location>
</feature>
<reference evidence="8 9" key="1">
    <citation type="submission" date="2018-12" db="EMBL/GenBank/DDBJ databases">
        <authorList>
            <person name="Feng G."/>
            <person name="Zhu H."/>
        </authorList>
    </citation>
    <scope>NUCLEOTIDE SEQUENCE [LARGE SCALE GENOMIC DNA]</scope>
    <source>
        <strain evidence="8 9">KCTC 12533</strain>
    </source>
</reference>
<keyword evidence="4" id="KW-0378">Hydrolase</keyword>
<keyword evidence="9" id="KW-1185">Reference proteome</keyword>
<evidence type="ECO:0000256" key="4">
    <source>
        <dbReference type="ARBA" id="ARBA00022801"/>
    </source>
</evidence>
<keyword evidence="3" id="KW-0255">Endonuclease</keyword>
<dbReference type="RefSeq" id="WP_125424484.1">
    <property type="nucleotide sequence ID" value="NZ_RWIT01000025.1"/>
</dbReference>
<proteinExistence type="predicted"/>
<dbReference type="GO" id="GO:0006308">
    <property type="term" value="P:DNA catabolic process"/>
    <property type="evidence" value="ECO:0007669"/>
    <property type="project" value="InterPro"/>
</dbReference>
<name>A0A428K9N1_9BACT</name>
<gene>
    <name evidence="8" type="ORF">EI291_22205</name>
</gene>
<dbReference type="Pfam" id="PF02265">
    <property type="entry name" value="S1-P1_nuclease"/>
    <property type="match status" value="1"/>
</dbReference>
<dbReference type="OrthoDB" id="267579at2"/>
<keyword evidence="7" id="KW-0732">Signal</keyword>
<sequence length="263" mass="29551">MKTLVRLAALYLFAVPLPAKAWNMVGHRVIGQIAANHLLPHTREEIGRLLGTESLALASTWADDYRETPTGKASANWHFVNAPAGLNHAQYSVFLQNTPTGVQTLYTEFPRLLAELRNPATSAIQRKQALRLIVHLVGDAHQPLHAGRAADKGGNLINLVLRKDTVSLHKYWDRDMVEYAGLSYQELATACDHASDREVSQWSKSPIEEWLFESYQLCEPIYHAAENPDFLVLYYDQQLVVRQRLLQAGVRLAALLSNTFSLK</sequence>
<evidence type="ECO:0008006" key="10">
    <source>
        <dbReference type="Google" id="ProtNLM"/>
    </source>
</evidence>
<evidence type="ECO:0000256" key="6">
    <source>
        <dbReference type="ARBA" id="ARBA00023180"/>
    </source>
</evidence>
<keyword evidence="2" id="KW-0479">Metal-binding</keyword>
<dbReference type="InterPro" id="IPR008947">
    <property type="entry name" value="PLipase_C/P1_nuclease_dom_sf"/>
</dbReference>
<evidence type="ECO:0000256" key="7">
    <source>
        <dbReference type="SAM" id="SignalP"/>
    </source>
</evidence>
<dbReference type="CDD" id="cd11010">
    <property type="entry name" value="S1-P1_nuclease"/>
    <property type="match status" value="1"/>
</dbReference>
<evidence type="ECO:0000256" key="1">
    <source>
        <dbReference type="ARBA" id="ARBA00022722"/>
    </source>
</evidence>
<dbReference type="AlphaFoldDB" id="A0A428K9N1"/>
<evidence type="ECO:0000313" key="9">
    <source>
        <dbReference type="Proteomes" id="UP000273500"/>
    </source>
</evidence>
<dbReference type="PANTHER" id="PTHR33146">
    <property type="entry name" value="ENDONUCLEASE 4"/>
    <property type="match status" value="1"/>
</dbReference>
<dbReference type="Proteomes" id="UP000273500">
    <property type="component" value="Unassembled WGS sequence"/>
</dbReference>
<dbReference type="GO" id="GO:0046872">
    <property type="term" value="F:metal ion binding"/>
    <property type="evidence" value="ECO:0007669"/>
    <property type="project" value="UniProtKB-KW"/>
</dbReference>